<feature type="transmembrane region" description="Helical" evidence="1">
    <location>
        <begin position="12"/>
        <end position="37"/>
    </location>
</feature>
<protein>
    <recommendedName>
        <fullName evidence="4">Integral membrane protein</fullName>
    </recommendedName>
</protein>
<keyword evidence="1" id="KW-0812">Transmembrane</keyword>
<name>A0A7Z0WHY5_9PSEU</name>
<keyword evidence="1" id="KW-0472">Membrane</keyword>
<dbReference type="EMBL" id="MSIF01000021">
    <property type="protein sequence ID" value="OLF06584.1"/>
    <property type="molecule type" value="Genomic_DNA"/>
</dbReference>
<dbReference type="AlphaFoldDB" id="A0A7Z0WHY5"/>
<feature type="transmembrane region" description="Helical" evidence="1">
    <location>
        <begin position="49"/>
        <end position="68"/>
    </location>
</feature>
<organism evidence="2 3">
    <name type="scientific">Actinophytocola xinjiangensis</name>
    <dbReference type="NCBI Taxonomy" id="485602"/>
    <lineage>
        <taxon>Bacteria</taxon>
        <taxon>Bacillati</taxon>
        <taxon>Actinomycetota</taxon>
        <taxon>Actinomycetes</taxon>
        <taxon>Pseudonocardiales</taxon>
        <taxon>Pseudonocardiaceae</taxon>
    </lineage>
</organism>
<accession>A0A7Z0WHY5</accession>
<gene>
    <name evidence="2" type="ORF">BLA60_31800</name>
</gene>
<evidence type="ECO:0000313" key="3">
    <source>
        <dbReference type="Proteomes" id="UP000185696"/>
    </source>
</evidence>
<evidence type="ECO:0008006" key="4">
    <source>
        <dbReference type="Google" id="ProtNLM"/>
    </source>
</evidence>
<sequence length="140" mass="14179">MASDAPVTVRGAGALVGLQGLAGLGFAVALLVRALGGASTEGNNIYGEAAYFGVIGAAVVAVGMALVLGKHWARSPAVVVELLLLGVAWYAAGPSGRPEFGVPIGLVCALVLYLLFTNRSREWSFGEDSDEGSGSETGTR</sequence>
<keyword evidence="3" id="KW-1185">Reference proteome</keyword>
<evidence type="ECO:0000313" key="2">
    <source>
        <dbReference type="EMBL" id="OLF06584.1"/>
    </source>
</evidence>
<proteinExistence type="predicted"/>
<reference evidence="2 3" key="1">
    <citation type="submission" date="2016-12" db="EMBL/GenBank/DDBJ databases">
        <title>The draft genome sequence of Actinophytocola xinjiangensis.</title>
        <authorList>
            <person name="Wang W."/>
            <person name="Yuan L."/>
        </authorList>
    </citation>
    <scope>NUCLEOTIDE SEQUENCE [LARGE SCALE GENOMIC DNA]</scope>
    <source>
        <strain evidence="2 3">CGMCC 4.4663</strain>
    </source>
</reference>
<evidence type="ECO:0000256" key="1">
    <source>
        <dbReference type="SAM" id="Phobius"/>
    </source>
</evidence>
<comment type="caution">
    <text evidence="2">The sequence shown here is derived from an EMBL/GenBank/DDBJ whole genome shotgun (WGS) entry which is preliminary data.</text>
</comment>
<feature type="transmembrane region" description="Helical" evidence="1">
    <location>
        <begin position="98"/>
        <end position="116"/>
    </location>
</feature>
<dbReference type="Proteomes" id="UP000185696">
    <property type="component" value="Unassembled WGS sequence"/>
</dbReference>
<keyword evidence="1" id="KW-1133">Transmembrane helix</keyword>
<feature type="transmembrane region" description="Helical" evidence="1">
    <location>
        <begin position="75"/>
        <end position="92"/>
    </location>
</feature>